<reference evidence="2" key="1">
    <citation type="submission" date="2015-06" db="EMBL/GenBank/DDBJ databases">
        <authorList>
            <person name="Joergensen T."/>
        </authorList>
    </citation>
    <scope>NUCLEOTIDE SEQUENCE</scope>
    <source>
        <strain evidence="2">RGFK1201</strain>
    </source>
</reference>
<evidence type="ECO:0000313" key="2">
    <source>
        <dbReference type="EMBL" id="CRY96666.1"/>
    </source>
</evidence>
<sequence length="101" mass="11558">MGIYKPLNYDATMLIRLTTEMKDAFFAGCKARGVVPSEEARRLIVAQVLEQWGVDPNPKNQPLERCEDTLEMFPAVPADEVEKPPVRPPQRPPARKKKKRR</sequence>
<feature type="region of interest" description="Disordered" evidence="1">
    <location>
        <begin position="76"/>
        <end position="101"/>
    </location>
</feature>
<reference evidence="2" key="2">
    <citation type="submission" date="2015-07" db="EMBL/GenBank/DDBJ databases">
        <title>Plasmids, circular viruses and viroids from rat gut.</title>
        <authorList>
            <person name="Jorgensen T.J."/>
            <person name="Hansen M.A."/>
            <person name="Xu Z."/>
            <person name="Tabak M.A."/>
            <person name="Sorensen S.J."/>
            <person name="Hansen L.H."/>
        </authorList>
    </citation>
    <scope>NUCLEOTIDE SEQUENCE</scope>
    <source>
        <strain evidence="2">RGFK1201</strain>
    </source>
</reference>
<organism evidence="2">
    <name type="scientific">uncultured prokaryote</name>
    <dbReference type="NCBI Taxonomy" id="198431"/>
    <lineage>
        <taxon>unclassified sequences</taxon>
        <taxon>environmental samples</taxon>
    </lineage>
</organism>
<protein>
    <submittedName>
        <fullName evidence="2">Uncharacterized protein</fullName>
    </submittedName>
</protein>
<proteinExistence type="predicted"/>
<dbReference type="EMBL" id="LN853775">
    <property type="protein sequence ID" value="CRY96666.1"/>
    <property type="molecule type" value="Genomic_DNA"/>
</dbReference>
<evidence type="ECO:0000256" key="1">
    <source>
        <dbReference type="SAM" id="MobiDB-lite"/>
    </source>
</evidence>
<dbReference type="AlphaFoldDB" id="A0A0H5Q3M6"/>
<accession>A0A0H5Q3M6</accession>
<name>A0A0H5Q3M6_9ZZZZ</name>